<feature type="domain" description="Serine aminopeptidase S33" evidence="1">
    <location>
        <begin position="62"/>
        <end position="286"/>
    </location>
</feature>
<dbReference type="InterPro" id="IPR022742">
    <property type="entry name" value="Hydrolase_4"/>
</dbReference>
<dbReference type="InterPro" id="IPR029058">
    <property type="entry name" value="AB_hydrolase_fold"/>
</dbReference>
<dbReference type="GO" id="GO:0016787">
    <property type="term" value="F:hydrolase activity"/>
    <property type="evidence" value="ECO:0007669"/>
    <property type="project" value="UniProtKB-KW"/>
</dbReference>
<keyword evidence="3" id="KW-1185">Reference proteome</keyword>
<sequence>MNAVNSKQTTAPFSLKALEESATERLRYRTYYQLPDTCEHKVTHIRSNNEILALQLYQPDQVNGRLYMLHGYFDHTGVLGRFITYALAQGMEVCTVDFPGHGLSSGARYTVDDFNHYEDALQALFQVFEHPTQNYILAGHSTGAGIAARHVLKNELPGLERLQLAAPLLRSANWKSSRLLYHAAKAWVTEVPRRFRENSGDEVYLAEQKQDPLQHTKIPLSWLEALFRWEKEFHDLAPSDVPVDIFQGGRDQTVDWKQNLEAYSEKFTQSQTYWLPEGRHQLLNDAEPIRRIVYRLMKQNWV</sequence>
<dbReference type="Pfam" id="PF12146">
    <property type="entry name" value="Hydrolase_4"/>
    <property type="match status" value="1"/>
</dbReference>
<organism evidence="2 3">
    <name type="scientific">Salsuginibacillus halophilus</name>
    <dbReference type="NCBI Taxonomy" id="517424"/>
    <lineage>
        <taxon>Bacteria</taxon>
        <taxon>Bacillati</taxon>
        <taxon>Bacillota</taxon>
        <taxon>Bacilli</taxon>
        <taxon>Bacillales</taxon>
        <taxon>Bacillaceae</taxon>
        <taxon>Salsuginibacillus</taxon>
    </lineage>
</organism>
<reference evidence="2 3" key="1">
    <citation type="submission" date="2018-03" db="EMBL/GenBank/DDBJ databases">
        <title>Genomic Encyclopedia of Type Strains, Phase III (KMG-III): the genomes of soil and plant-associated and newly described type strains.</title>
        <authorList>
            <person name="Whitman W."/>
        </authorList>
    </citation>
    <scope>NUCLEOTIDE SEQUENCE [LARGE SCALE GENOMIC DNA]</scope>
    <source>
        <strain evidence="2 3">CGMCC 1.07653</strain>
    </source>
</reference>
<dbReference type="SUPFAM" id="SSF53474">
    <property type="entry name" value="alpha/beta-Hydrolases"/>
    <property type="match status" value="1"/>
</dbReference>
<keyword evidence="2" id="KW-0378">Hydrolase</keyword>
<evidence type="ECO:0000313" key="3">
    <source>
        <dbReference type="Proteomes" id="UP000242310"/>
    </source>
</evidence>
<name>A0A2P8HBI3_9BACI</name>
<dbReference type="InterPro" id="IPR051044">
    <property type="entry name" value="MAG_DAG_Lipase"/>
</dbReference>
<accession>A0A2P8HBI3</accession>
<evidence type="ECO:0000259" key="1">
    <source>
        <dbReference type="Pfam" id="PF12146"/>
    </source>
</evidence>
<protein>
    <submittedName>
        <fullName evidence="2">Alpha-beta hydrolase superfamily lysophospholipase</fullName>
    </submittedName>
</protein>
<evidence type="ECO:0000313" key="2">
    <source>
        <dbReference type="EMBL" id="PSL43587.1"/>
    </source>
</evidence>
<dbReference type="EMBL" id="PYAV01000010">
    <property type="protein sequence ID" value="PSL43587.1"/>
    <property type="molecule type" value="Genomic_DNA"/>
</dbReference>
<dbReference type="Gene3D" id="3.40.50.1820">
    <property type="entry name" value="alpha/beta hydrolase"/>
    <property type="match status" value="1"/>
</dbReference>
<dbReference type="OrthoDB" id="5614837at2"/>
<dbReference type="PANTHER" id="PTHR11614">
    <property type="entry name" value="PHOSPHOLIPASE-RELATED"/>
    <property type="match status" value="1"/>
</dbReference>
<dbReference type="AlphaFoldDB" id="A0A2P8HBI3"/>
<dbReference type="RefSeq" id="WP_106589254.1">
    <property type="nucleotide sequence ID" value="NZ_PYAV01000010.1"/>
</dbReference>
<gene>
    <name evidence="2" type="ORF">B0H94_11063</name>
</gene>
<comment type="caution">
    <text evidence="2">The sequence shown here is derived from an EMBL/GenBank/DDBJ whole genome shotgun (WGS) entry which is preliminary data.</text>
</comment>
<dbReference type="Proteomes" id="UP000242310">
    <property type="component" value="Unassembled WGS sequence"/>
</dbReference>
<proteinExistence type="predicted"/>